<organism evidence="2 3">
    <name type="scientific">Butyrivibrio fibrisolvens DSM 3071</name>
    <dbReference type="NCBI Taxonomy" id="1121131"/>
    <lineage>
        <taxon>Bacteria</taxon>
        <taxon>Bacillati</taxon>
        <taxon>Bacillota</taxon>
        <taxon>Clostridia</taxon>
        <taxon>Lachnospirales</taxon>
        <taxon>Lachnospiraceae</taxon>
        <taxon>Butyrivibrio</taxon>
    </lineage>
</organism>
<name>A0A1M6ANV0_BUTFI</name>
<dbReference type="SUPFAM" id="SSF52266">
    <property type="entry name" value="SGNH hydrolase"/>
    <property type="match status" value="1"/>
</dbReference>
<keyword evidence="3" id="KW-1185">Reference proteome</keyword>
<reference evidence="3" key="1">
    <citation type="submission" date="2016-11" db="EMBL/GenBank/DDBJ databases">
        <authorList>
            <person name="Varghese N."/>
            <person name="Submissions S."/>
        </authorList>
    </citation>
    <scope>NUCLEOTIDE SEQUENCE [LARGE SCALE GENOMIC DNA]</scope>
    <source>
        <strain evidence="3">DSM 3071</strain>
    </source>
</reference>
<dbReference type="InterPro" id="IPR013830">
    <property type="entry name" value="SGNH_hydro"/>
</dbReference>
<evidence type="ECO:0000259" key="1">
    <source>
        <dbReference type="Pfam" id="PF13472"/>
    </source>
</evidence>
<dbReference type="PANTHER" id="PTHR34407">
    <property type="entry name" value="EXPRESSED PROTEIN"/>
    <property type="match status" value="1"/>
</dbReference>
<dbReference type="Pfam" id="PF13472">
    <property type="entry name" value="Lipase_GDSL_2"/>
    <property type="match status" value="1"/>
</dbReference>
<dbReference type="PANTHER" id="PTHR34407:SF1">
    <property type="entry name" value="SGNH HYDROLASE-TYPE ESTERASE DOMAIN-CONTAINING PROTEIN"/>
    <property type="match status" value="1"/>
</dbReference>
<dbReference type="OrthoDB" id="8233337at2"/>
<dbReference type="AlphaFoldDB" id="A0A1M6ANV0"/>
<sequence length="403" mass="45046">MRAAGNPVFSAPFYENGDEIIMIDFDKAKAIANHGDTTRLFKLFSKLEEGKPVTLCFLGGSITQGSLSSKPTTCYAYKVYEWFKETFKNDDITYVNAGIGGTTSAFGAARCDRDVLSHNPDFVFVEFSVNDECDDYFYESYEGLIRKLLYSRNLPAVAALFNFFYQDGKTSERIHSKVARYYGIPAASMHGAIYEDILSGKIEDISTLSPDGLHPNDTGHDLLSRVVANLLGSIYEEYKKDKETSSIGSTIPNEIKAPLTVNSFEGATRLDNRNFTPDLQGFSVDTAPQKDVTDCFKNGWLGARLHDKIVFEFDQENECTGIAVQYDKTMKRPAPVVSVMVDDNSSEKILIDAAFDETWGDLLDIRQIFLHEKKGPHRLEIEVIDDKDGKAVPFNLVSVIITR</sequence>
<dbReference type="Proteomes" id="UP000184278">
    <property type="component" value="Unassembled WGS sequence"/>
</dbReference>
<dbReference type="InterPro" id="IPR036514">
    <property type="entry name" value="SGNH_hydro_sf"/>
</dbReference>
<accession>A0A1M6ANV0</accession>
<dbReference type="Gene3D" id="3.40.50.1110">
    <property type="entry name" value="SGNH hydrolase"/>
    <property type="match status" value="1"/>
</dbReference>
<protein>
    <submittedName>
        <fullName evidence="2">Lysophospholipase L1</fullName>
    </submittedName>
</protein>
<dbReference type="CDD" id="cd00229">
    <property type="entry name" value="SGNH_hydrolase"/>
    <property type="match status" value="1"/>
</dbReference>
<gene>
    <name evidence="2" type="ORF">SAMN02745229_02990</name>
</gene>
<evidence type="ECO:0000313" key="2">
    <source>
        <dbReference type="EMBL" id="SHI38156.1"/>
    </source>
</evidence>
<evidence type="ECO:0000313" key="3">
    <source>
        <dbReference type="Proteomes" id="UP000184278"/>
    </source>
</evidence>
<dbReference type="EMBL" id="FQXK01000028">
    <property type="protein sequence ID" value="SHI38156.1"/>
    <property type="molecule type" value="Genomic_DNA"/>
</dbReference>
<feature type="domain" description="SGNH hydrolase-type esterase" evidence="1">
    <location>
        <begin position="57"/>
        <end position="222"/>
    </location>
</feature>
<dbReference type="STRING" id="1121131.SAMN02745229_02990"/>
<proteinExistence type="predicted"/>